<reference evidence="1 2" key="1">
    <citation type="submission" date="2007-01" db="EMBL/GenBank/DDBJ databases">
        <authorList>
            <person name="Haygood M."/>
            <person name="Podell S."/>
            <person name="Anderson C."/>
            <person name="Hopkinson B."/>
            <person name="Roe K."/>
            <person name="Barbeau K."/>
            <person name="Gaasterland T."/>
            <person name="Ferriera S."/>
            <person name="Johnson J."/>
            <person name="Kravitz S."/>
            <person name="Beeson K."/>
            <person name="Sutton G."/>
            <person name="Rogers Y.-H."/>
            <person name="Friedman R."/>
            <person name="Frazier M."/>
            <person name="Venter J.C."/>
        </authorList>
    </citation>
    <scope>NUCLEOTIDE SEQUENCE [LARGE SCALE GENOMIC DNA]</scope>
    <source>
        <strain evidence="1 2">ATCC 23134</strain>
    </source>
</reference>
<comment type="caution">
    <text evidence="1">The sequence shown here is derived from an EMBL/GenBank/DDBJ whole genome shotgun (WGS) entry which is preliminary data.</text>
</comment>
<dbReference type="EMBL" id="AAWS01000016">
    <property type="protein sequence ID" value="EAY28315.1"/>
    <property type="molecule type" value="Genomic_DNA"/>
</dbReference>
<gene>
    <name evidence="1" type="ORF">M23134_03867</name>
</gene>
<dbReference type="Proteomes" id="UP000004095">
    <property type="component" value="Unassembled WGS sequence"/>
</dbReference>
<accession>A1ZMD5</accession>
<keyword evidence="2" id="KW-1185">Reference proteome</keyword>
<sequence>MANKTPIEWLESTGWILEAYDLAIKHFGIPEENQDYQGDLGNPDR</sequence>
<dbReference type="AlphaFoldDB" id="A1ZMD5"/>
<name>A1ZMD5_MICM2</name>
<proteinExistence type="predicted"/>
<evidence type="ECO:0000313" key="2">
    <source>
        <dbReference type="Proteomes" id="UP000004095"/>
    </source>
</evidence>
<dbReference type="OrthoDB" id="983133at2"/>
<protein>
    <submittedName>
        <fullName evidence="1">Uncharacterized protein</fullName>
    </submittedName>
</protein>
<evidence type="ECO:0000313" key="1">
    <source>
        <dbReference type="EMBL" id="EAY28315.1"/>
    </source>
</evidence>
<dbReference type="RefSeq" id="WP_002697993.1">
    <property type="nucleotide sequence ID" value="NZ_AAWS01000016.1"/>
</dbReference>
<organism evidence="1 2">
    <name type="scientific">Microscilla marina ATCC 23134</name>
    <dbReference type="NCBI Taxonomy" id="313606"/>
    <lineage>
        <taxon>Bacteria</taxon>
        <taxon>Pseudomonadati</taxon>
        <taxon>Bacteroidota</taxon>
        <taxon>Cytophagia</taxon>
        <taxon>Cytophagales</taxon>
        <taxon>Microscillaceae</taxon>
        <taxon>Microscilla</taxon>
    </lineage>
</organism>